<dbReference type="InterPro" id="IPR011990">
    <property type="entry name" value="TPR-like_helical_dom_sf"/>
</dbReference>
<dbReference type="OrthoDB" id="5454152at2"/>
<dbReference type="GO" id="GO:0016020">
    <property type="term" value="C:membrane"/>
    <property type="evidence" value="ECO:0007669"/>
    <property type="project" value="TreeGrafter"/>
</dbReference>
<dbReference type="PANTHER" id="PTHR45831:SF2">
    <property type="entry name" value="LD24721P"/>
    <property type="match status" value="1"/>
</dbReference>
<evidence type="ECO:0000256" key="3">
    <source>
        <dbReference type="PROSITE-ProRule" id="PRU00339"/>
    </source>
</evidence>
<accession>I4C2P2</accession>
<dbReference type="InterPro" id="IPR019734">
    <property type="entry name" value="TPR_rpt"/>
</dbReference>
<keyword evidence="2 3" id="KW-0802">TPR repeat</keyword>
<keyword evidence="1" id="KW-0677">Repeat</keyword>
<dbReference type="RefSeq" id="WP_014808986.1">
    <property type="nucleotide sequence ID" value="NC_018025.1"/>
</dbReference>
<dbReference type="Proteomes" id="UP000006055">
    <property type="component" value="Chromosome"/>
</dbReference>
<dbReference type="STRING" id="706587.Desti_1119"/>
<dbReference type="PROSITE" id="PS50005">
    <property type="entry name" value="TPR"/>
    <property type="match status" value="2"/>
</dbReference>
<dbReference type="eggNOG" id="COG0457">
    <property type="taxonomic scope" value="Bacteria"/>
</dbReference>
<feature type="signal peptide" evidence="4">
    <location>
        <begin position="1"/>
        <end position="20"/>
    </location>
</feature>
<evidence type="ECO:0000256" key="1">
    <source>
        <dbReference type="ARBA" id="ARBA00022737"/>
    </source>
</evidence>
<evidence type="ECO:0000256" key="2">
    <source>
        <dbReference type="ARBA" id="ARBA00022803"/>
    </source>
</evidence>
<evidence type="ECO:0000256" key="4">
    <source>
        <dbReference type="SAM" id="SignalP"/>
    </source>
</evidence>
<feature type="repeat" description="TPR" evidence="3">
    <location>
        <begin position="57"/>
        <end position="90"/>
    </location>
</feature>
<evidence type="ECO:0000313" key="5">
    <source>
        <dbReference type="EMBL" id="AFM23833.1"/>
    </source>
</evidence>
<dbReference type="HOGENOM" id="CLU_1793394_0_0_7"/>
<dbReference type="AlphaFoldDB" id="I4C2P2"/>
<feature type="repeat" description="TPR" evidence="3">
    <location>
        <begin position="91"/>
        <end position="124"/>
    </location>
</feature>
<dbReference type="GO" id="GO:0072380">
    <property type="term" value="C:TRC complex"/>
    <property type="evidence" value="ECO:0007669"/>
    <property type="project" value="TreeGrafter"/>
</dbReference>
<proteinExistence type="predicted"/>
<dbReference type="InterPro" id="IPR013105">
    <property type="entry name" value="TPR_2"/>
</dbReference>
<feature type="chain" id="PRO_5003687123" evidence="4">
    <location>
        <begin position="21"/>
        <end position="144"/>
    </location>
</feature>
<dbReference type="Pfam" id="PF00515">
    <property type="entry name" value="TPR_1"/>
    <property type="match status" value="1"/>
</dbReference>
<evidence type="ECO:0000313" key="6">
    <source>
        <dbReference type="Proteomes" id="UP000006055"/>
    </source>
</evidence>
<dbReference type="GO" id="GO:0006620">
    <property type="term" value="P:post-translational protein targeting to endoplasmic reticulum membrane"/>
    <property type="evidence" value="ECO:0007669"/>
    <property type="project" value="TreeGrafter"/>
</dbReference>
<name>I4C2P2_DESTA</name>
<dbReference type="Pfam" id="PF07719">
    <property type="entry name" value="TPR_2"/>
    <property type="match status" value="1"/>
</dbReference>
<dbReference type="SUPFAM" id="SSF48452">
    <property type="entry name" value="TPR-like"/>
    <property type="match status" value="1"/>
</dbReference>
<dbReference type="PANTHER" id="PTHR45831">
    <property type="entry name" value="LD24721P"/>
    <property type="match status" value="1"/>
</dbReference>
<organism evidence="5 6">
    <name type="scientific">Desulfomonile tiedjei (strain ATCC 49306 / DSM 6799 / DCB-1)</name>
    <dbReference type="NCBI Taxonomy" id="706587"/>
    <lineage>
        <taxon>Bacteria</taxon>
        <taxon>Pseudomonadati</taxon>
        <taxon>Thermodesulfobacteriota</taxon>
        <taxon>Desulfomonilia</taxon>
        <taxon>Desulfomonilales</taxon>
        <taxon>Desulfomonilaceae</taxon>
        <taxon>Desulfomonile</taxon>
    </lineage>
</organism>
<keyword evidence="6" id="KW-1185">Reference proteome</keyword>
<dbReference type="InterPro" id="IPR047150">
    <property type="entry name" value="SGT"/>
</dbReference>
<dbReference type="Gene3D" id="1.25.40.10">
    <property type="entry name" value="Tetratricopeptide repeat domain"/>
    <property type="match status" value="1"/>
</dbReference>
<keyword evidence="4" id="KW-0732">Signal</keyword>
<dbReference type="PROSITE" id="PS50293">
    <property type="entry name" value="TPR_REGION"/>
    <property type="match status" value="1"/>
</dbReference>
<dbReference type="SMART" id="SM00028">
    <property type="entry name" value="TPR"/>
    <property type="match status" value="3"/>
</dbReference>
<protein>
    <submittedName>
        <fullName evidence="5">Tetratricopeptide repeat protein</fullName>
    </submittedName>
</protein>
<dbReference type="GO" id="GO:0060090">
    <property type="term" value="F:molecular adaptor activity"/>
    <property type="evidence" value="ECO:0007669"/>
    <property type="project" value="TreeGrafter"/>
</dbReference>
<gene>
    <name evidence="5" type="ordered locus">Desti_1119</name>
</gene>
<dbReference type="KEGG" id="dti:Desti_1119"/>
<reference evidence="6" key="1">
    <citation type="submission" date="2012-06" db="EMBL/GenBank/DDBJ databases">
        <title>Complete sequence of chromosome of Desulfomonile tiedjei DSM 6799.</title>
        <authorList>
            <person name="Lucas S."/>
            <person name="Copeland A."/>
            <person name="Lapidus A."/>
            <person name="Glavina del Rio T."/>
            <person name="Dalin E."/>
            <person name="Tice H."/>
            <person name="Bruce D."/>
            <person name="Goodwin L."/>
            <person name="Pitluck S."/>
            <person name="Peters L."/>
            <person name="Ovchinnikova G."/>
            <person name="Zeytun A."/>
            <person name="Lu M."/>
            <person name="Kyrpides N."/>
            <person name="Mavromatis K."/>
            <person name="Ivanova N."/>
            <person name="Brettin T."/>
            <person name="Detter J.C."/>
            <person name="Han C."/>
            <person name="Larimer F."/>
            <person name="Land M."/>
            <person name="Hauser L."/>
            <person name="Markowitz V."/>
            <person name="Cheng J.-F."/>
            <person name="Hugenholtz P."/>
            <person name="Woyke T."/>
            <person name="Wu D."/>
            <person name="Spring S."/>
            <person name="Schroeder M."/>
            <person name="Brambilla E."/>
            <person name="Klenk H.-P."/>
            <person name="Eisen J.A."/>
        </authorList>
    </citation>
    <scope>NUCLEOTIDE SEQUENCE [LARGE SCALE GENOMIC DNA]</scope>
    <source>
        <strain evidence="6">ATCC 49306 / DSM 6799 / DCB-1</strain>
    </source>
</reference>
<sequence length="144" mass="16930">MRFLWALVILCAVLVGTATGDDYLDFYEQGEFALRVEKWERAIDLFTRSIEQNANFYLTYHNRAIAYSKMGEYDKSILDLQKAVQLNPNYPEAYGLMGLVYEIQKNYPSALKAYQEALTREKRPVVRRNLEKYIQDVETKIKKK</sequence>
<dbReference type="EMBL" id="CP003360">
    <property type="protein sequence ID" value="AFM23833.1"/>
    <property type="molecule type" value="Genomic_DNA"/>
</dbReference>